<gene>
    <name evidence="1" type="ORF">PVAP13_2KG043732</name>
</gene>
<reference evidence="1" key="1">
    <citation type="submission" date="2020-05" db="EMBL/GenBank/DDBJ databases">
        <title>WGS assembly of Panicum virgatum.</title>
        <authorList>
            <person name="Lovell J.T."/>
            <person name="Jenkins J."/>
            <person name="Shu S."/>
            <person name="Juenger T.E."/>
            <person name="Schmutz J."/>
        </authorList>
    </citation>
    <scope>NUCLEOTIDE SEQUENCE</scope>
    <source>
        <strain evidence="1">AP13</strain>
    </source>
</reference>
<sequence>MRIIEQLKATSIEYNSYSNFVSSPSFQLACLPGIPLLPVQITHYPTVPCFRCRAEVEKTCSFGVSGFLQVADGFDSTDVRGLKHQTEDRHLHIAGEQRGDDGHAYTQASEERSIFSSNHIYASDAKIGTHASEASTLKRSNLRLRLPSTGAFRAAEQQAVGSNLRLLQPARPPPYALVRLF</sequence>
<comment type="caution">
    <text evidence="1">The sequence shown here is derived from an EMBL/GenBank/DDBJ whole genome shotgun (WGS) entry which is preliminary data.</text>
</comment>
<evidence type="ECO:0000313" key="1">
    <source>
        <dbReference type="EMBL" id="KAG2639749.1"/>
    </source>
</evidence>
<proteinExistence type="predicted"/>
<name>A0A8T0W905_PANVG</name>
<evidence type="ECO:0000313" key="2">
    <source>
        <dbReference type="Proteomes" id="UP000823388"/>
    </source>
</evidence>
<organism evidence="1 2">
    <name type="scientific">Panicum virgatum</name>
    <name type="common">Blackwell switchgrass</name>
    <dbReference type="NCBI Taxonomy" id="38727"/>
    <lineage>
        <taxon>Eukaryota</taxon>
        <taxon>Viridiplantae</taxon>
        <taxon>Streptophyta</taxon>
        <taxon>Embryophyta</taxon>
        <taxon>Tracheophyta</taxon>
        <taxon>Spermatophyta</taxon>
        <taxon>Magnoliopsida</taxon>
        <taxon>Liliopsida</taxon>
        <taxon>Poales</taxon>
        <taxon>Poaceae</taxon>
        <taxon>PACMAD clade</taxon>
        <taxon>Panicoideae</taxon>
        <taxon>Panicodae</taxon>
        <taxon>Paniceae</taxon>
        <taxon>Panicinae</taxon>
        <taxon>Panicum</taxon>
        <taxon>Panicum sect. Hiantes</taxon>
    </lineage>
</organism>
<dbReference type="Proteomes" id="UP000823388">
    <property type="component" value="Chromosome 2K"/>
</dbReference>
<dbReference type="AlphaFoldDB" id="A0A8T0W905"/>
<protein>
    <submittedName>
        <fullName evidence="1">Uncharacterized protein</fullName>
    </submittedName>
</protein>
<keyword evidence="2" id="KW-1185">Reference proteome</keyword>
<accession>A0A8T0W905</accession>
<dbReference type="EMBL" id="CM029039">
    <property type="protein sequence ID" value="KAG2639749.1"/>
    <property type="molecule type" value="Genomic_DNA"/>
</dbReference>